<dbReference type="PANTHER" id="PTHR47354:SF8">
    <property type="entry name" value="1,2-PHENYLACETYL-COA EPOXIDASE, SUBUNIT E"/>
    <property type="match status" value="1"/>
</dbReference>
<protein>
    <submittedName>
        <fullName evidence="13">2Fe-2S iron-sulfur cluster binding domain-containing protein</fullName>
    </submittedName>
</protein>
<evidence type="ECO:0000256" key="2">
    <source>
        <dbReference type="ARBA" id="ARBA00022630"/>
    </source>
</evidence>
<dbReference type="AlphaFoldDB" id="A0A6H0S3M0"/>
<dbReference type="GO" id="GO:0050660">
    <property type="term" value="F:flavin adenine dinucleotide binding"/>
    <property type="evidence" value="ECO:0007669"/>
    <property type="project" value="TreeGrafter"/>
</dbReference>
<feature type="transmembrane region" description="Helical" evidence="10">
    <location>
        <begin position="176"/>
        <end position="202"/>
    </location>
</feature>
<dbReference type="EMBL" id="CP038799">
    <property type="protein sequence ID" value="QIV82083.1"/>
    <property type="molecule type" value="Genomic_DNA"/>
</dbReference>
<dbReference type="InterPro" id="IPR001433">
    <property type="entry name" value="OxRdtase_FAD/NAD-bd"/>
</dbReference>
<reference evidence="13 14" key="1">
    <citation type="submission" date="2019-04" db="EMBL/GenBank/DDBJ databases">
        <title>Draft, Whole-Genome Sequence of the Anthracene-degrading Mycobacterium frederiksbergense LB501T, Isolated from a Polycyclic Aromatic Hydrocarbon (PAH)-Contaminated Soil.</title>
        <authorList>
            <person name="Augelletti F."/>
        </authorList>
    </citation>
    <scope>NUCLEOTIDE SEQUENCE [LARGE SCALE GENOMIC DNA]</scope>
    <source>
        <strain evidence="13 14">LB 501T</strain>
    </source>
</reference>
<dbReference type="InterPro" id="IPR036010">
    <property type="entry name" value="2Fe-2S_ferredoxin-like_sf"/>
</dbReference>
<dbReference type="GO" id="GO:0016491">
    <property type="term" value="F:oxidoreductase activity"/>
    <property type="evidence" value="ECO:0007669"/>
    <property type="project" value="UniProtKB-KW"/>
</dbReference>
<keyword evidence="10" id="KW-0472">Membrane</keyword>
<evidence type="ECO:0000259" key="11">
    <source>
        <dbReference type="PROSITE" id="PS51085"/>
    </source>
</evidence>
<dbReference type="RefSeq" id="WP_168142611.1">
    <property type="nucleotide sequence ID" value="NZ_CP038799.1"/>
</dbReference>
<evidence type="ECO:0000256" key="10">
    <source>
        <dbReference type="SAM" id="Phobius"/>
    </source>
</evidence>
<sequence>MSTTTEHAHSQPRAAGSLQALPDPGERVPALSWPIVGIFTLALVLFGASTWAALTDTLPAVATIGASAVAIFVLFTVLHDASHYSISSRRWVNVAFGRVAMFFVSPLISFKSFAFIHIEHHRNTNDGDADPDHFVSAAPWWQLPFRFPAMDLPYLRFLVRHWRKRPRAEIAETATLMAVAVVVIVSAAATGQLWTLAVIYLIPERVAMAVLAWWFDWLPHHDLEDTQRENRYRATRNRVGSEWILTPLLLSQNYHLVHHLHPSIPFYRYVAAWQRNEAAYLERDAAISTVFGQQLDAPQYREWKRLNGKLAALLPVRMPRPAATGSAGTHPIAVKSVERLTPDSVKVSFAVPDHLADQFHFRAGQHLTVKHRIGGDVVRRNYSICTSATSGELAIGVRHIAGGAFSTFAVESLRAGDVLELMTPTGHFGASLHPLARHDYVAVAAGSGITPILSIVRTTMEIETESRFTLFYGNRTADSTMFAAELDELEARYADRLRIFHIRSTEAHHPEYLRGRIDLAMILRLLGGEITSVDRWYLCGPSDLVTTLHRGLTSEGVPSERVRLELFRGATQPTHVGAYPEAQVSVTLAGATQTVELAAGESILESALKNDIDAPYACMGGACGTCKAKVLSGAVSMEQNFVLDKAELEAGFILTCQSHPSTATVAVDYDA</sequence>
<dbReference type="CDD" id="cd00207">
    <property type="entry name" value="fer2"/>
    <property type="match status" value="1"/>
</dbReference>
<dbReference type="SUPFAM" id="SSF52343">
    <property type="entry name" value="Ferredoxin reductase-like, C-terminal NADP-linked domain"/>
    <property type="match status" value="1"/>
</dbReference>
<dbReference type="InterPro" id="IPR050415">
    <property type="entry name" value="MRET"/>
</dbReference>
<dbReference type="Gene3D" id="3.10.20.30">
    <property type="match status" value="1"/>
</dbReference>
<dbReference type="KEGG" id="mfre:EXE63_15275"/>
<keyword evidence="6" id="KW-0560">Oxidoreductase</keyword>
<keyword evidence="7" id="KW-0408">Iron</keyword>
<dbReference type="InterPro" id="IPR008333">
    <property type="entry name" value="Cbr1-like_FAD-bd_dom"/>
</dbReference>
<organism evidence="13 14">
    <name type="scientific">Mycolicibacterium frederiksbergense</name>
    <dbReference type="NCBI Taxonomy" id="117567"/>
    <lineage>
        <taxon>Bacteria</taxon>
        <taxon>Bacillati</taxon>
        <taxon>Actinomycetota</taxon>
        <taxon>Actinomycetes</taxon>
        <taxon>Mycobacteriales</taxon>
        <taxon>Mycobacteriaceae</taxon>
        <taxon>Mycolicibacterium</taxon>
    </lineage>
</organism>
<dbReference type="Pfam" id="PF00175">
    <property type="entry name" value="NAD_binding_1"/>
    <property type="match status" value="1"/>
</dbReference>
<evidence type="ECO:0000256" key="4">
    <source>
        <dbReference type="ARBA" id="ARBA00022723"/>
    </source>
</evidence>
<dbReference type="Gene3D" id="2.40.30.10">
    <property type="entry name" value="Translation factors"/>
    <property type="match status" value="1"/>
</dbReference>
<dbReference type="InterPro" id="IPR005804">
    <property type="entry name" value="FA_desaturase_dom"/>
</dbReference>
<evidence type="ECO:0000256" key="9">
    <source>
        <dbReference type="SAM" id="MobiDB-lite"/>
    </source>
</evidence>
<gene>
    <name evidence="13" type="ORF">EXE63_15275</name>
</gene>
<evidence type="ECO:0000256" key="7">
    <source>
        <dbReference type="ARBA" id="ARBA00023004"/>
    </source>
</evidence>
<evidence type="ECO:0000259" key="12">
    <source>
        <dbReference type="PROSITE" id="PS51384"/>
    </source>
</evidence>
<dbReference type="InterPro" id="IPR012675">
    <property type="entry name" value="Beta-grasp_dom_sf"/>
</dbReference>
<keyword evidence="2" id="KW-0285">Flavoprotein</keyword>
<dbReference type="InterPro" id="IPR039261">
    <property type="entry name" value="FNR_nucleotide-bd"/>
</dbReference>
<dbReference type="InterPro" id="IPR006058">
    <property type="entry name" value="2Fe2S_fd_BS"/>
</dbReference>
<dbReference type="GO" id="GO:0051537">
    <property type="term" value="F:2 iron, 2 sulfur cluster binding"/>
    <property type="evidence" value="ECO:0007669"/>
    <property type="project" value="UniProtKB-KW"/>
</dbReference>
<dbReference type="GO" id="GO:0006629">
    <property type="term" value="P:lipid metabolic process"/>
    <property type="evidence" value="ECO:0007669"/>
    <property type="project" value="InterPro"/>
</dbReference>
<feature type="transmembrane region" description="Helical" evidence="10">
    <location>
        <begin position="31"/>
        <end position="54"/>
    </location>
</feature>
<dbReference type="PRINTS" id="PR00410">
    <property type="entry name" value="PHEHYDRXLASE"/>
</dbReference>
<evidence type="ECO:0000256" key="3">
    <source>
        <dbReference type="ARBA" id="ARBA00022714"/>
    </source>
</evidence>
<dbReference type="GO" id="GO:0046872">
    <property type="term" value="F:metal ion binding"/>
    <property type="evidence" value="ECO:0007669"/>
    <property type="project" value="UniProtKB-KW"/>
</dbReference>
<dbReference type="Proteomes" id="UP000501849">
    <property type="component" value="Chromosome"/>
</dbReference>
<feature type="domain" description="2Fe-2S ferredoxin-type" evidence="11">
    <location>
        <begin position="582"/>
        <end position="671"/>
    </location>
</feature>
<dbReference type="PROSITE" id="PS00197">
    <property type="entry name" value="2FE2S_FER_1"/>
    <property type="match status" value="1"/>
</dbReference>
<dbReference type="PANTHER" id="PTHR47354">
    <property type="entry name" value="NADH OXIDOREDUCTASE HCR"/>
    <property type="match status" value="1"/>
</dbReference>
<dbReference type="PROSITE" id="PS51384">
    <property type="entry name" value="FAD_FR"/>
    <property type="match status" value="1"/>
</dbReference>
<dbReference type="Pfam" id="PF00970">
    <property type="entry name" value="FAD_binding_6"/>
    <property type="match status" value="1"/>
</dbReference>
<feature type="transmembrane region" description="Helical" evidence="10">
    <location>
        <begin position="99"/>
        <end position="118"/>
    </location>
</feature>
<dbReference type="Gene3D" id="3.40.50.80">
    <property type="entry name" value="Nucleotide-binding domain of ferredoxin-NADP reductase (FNR) module"/>
    <property type="match status" value="1"/>
</dbReference>
<evidence type="ECO:0000256" key="6">
    <source>
        <dbReference type="ARBA" id="ARBA00023002"/>
    </source>
</evidence>
<feature type="region of interest" description="Disordered" evidence="9">
    <location>
        <begin position="1"/>
        <end position="21"/>
    </location>
</feature>
<keyword evidence="5" id="KW-0274">FAD</keyword>
<dbReference type="InterPro" id="IPR001041">
    <property type="entry name" value="2Fe-2S_ferredoxin-type"/>
</dbReference>
<evidence type="ECO:0000313" key="13">
    <source>
        <dbReference type="EMBL" id="QIV82083.1"/>
    </source>
</evidence>
<dbReference type="CDD" id="cd06214">
    <property type="entry name" value="PA_degradation_oxidoreductase_like"/>
    <property type="match status" value="1"/>
</dbReference>
<dbReference type="SUPFAM" id="SSF63380">
    <property type="entry name" value="Riboflavin synthase domain-like"/>
    <property type="match status" value="1"/>
</dbReference>
<evidence type="ECO:0000256" key="1">
    <source>
        <dbReference type="ARBA" id="ARBA00001974"/>
    </source>
</evidence>
<keyword evidence="8" id="KW-0411">Iron-sulfur</keyword>
<name>A0A6H0S3M0_9MYCO</name>
<evidence type="ECO:0000256" key="5">
    <source>
        <dbReference type="ARBA" id="ARBA00022827"/>
    </source>
</evidence>
<dbReference type="Pfam" id="PF00487">
    <property type="entry name" value="FA_desaturase"/>
    <property type="match status" value="1"/>
</dbReference>
<accession>A0A6H0S3M0</accession>
<dbReference type="SUPFAM" id="SSF54292">
    <property type="entry name" value="2Fe-2S ferredoxin-like"/>
    <property type="match status" value="1"/>
</dbReference>
<feature type="domain" description="FAD-binding FR-type" evidence="12">
    <location>
        <begin position="327"/>
        <end position="431"/>
    </location>
</feature>
<keyword evidence="10" id="KW-0812">Transmembrane</keyword>
<proteinExistence type="predicted"/>
<dbReference type="Pfam" id="PF00111">
    <property type="entry name" value="Fer2"/>
    <property type="match status" value="1"/>
</dbReference>
<dbReference type="PROSITE" id="PS51085">
    <property type="entry name" value="2FE2S_FER_2"/>
    <property type="match status" value="1"/>
</dbReference>
<evidence type="ECO:0000256" key="8">
    <source>
        <dbReference type="ARBA" id="ARBA00023014"/>
    </source>
</evidence>
<keyword evidence="10" id="KW-1133">Transmembrane helix</keyword>
<keyword evidence="3" id="KW-0001">2Fe-2S</keyword>
<feature type="transmembrane region" description="Helical" evidence="10">
    <location>
        <begin position="60"/>
        <end position="78"/>
    </location>
</feature>
<keyword evidence="14" id="KW-1185">Reference proteome</keyword>
<dbReference type="InterPro" id="IPR017927">
    <property type="entry name" value="FAD-bd_FR_type"/>
</dbReference>
<keyword evidence="4" id="KW-0479">Metal-binding</keyword>
<comment type="cofactor">
    <cofactor evidence="1">
        <name>FAD</name>
        <dbReference type="ChEBI" id="CHEBI:57692"/>
    </cofactor>
</comment>
<dbReference type="InterPro" id="IPR017938">
    <property type="entry name" value="Riboflavin_synthase-like_b-brl"/>
</dbReference>
<evidence type="ECO:0000313" key="14">
    <source>
        <dbReference type="Proteomes" id="UP000501849"/>
    </source>
</evidence>